<evidence type="ECO:0000313" key="1">
    <source>
        <dbReference type="EMBL" id="GGM57607.1"/>
    </source>
</evidence>
<dbReference type="EMBL" id="BMPI01000040">
    <property type="protein sequence ID" value="GGM57607.1"/>
    <property type="molecule type" value="Genomic_DNA"/>
</dbReference>
<reference evidence="1" key="2">
    <citation type="submission" date="2020-09" db="EMBL/GenBank/DDBJ databases">
        <authorList>
            <person name="Sun Q."/>
            <person name="Ohkuma M."/>
        </authorList>
    </citation>
    <scope>NUCLEOTIDE SEQUENCE</scope>
    <source>
        <strain evidence="1">JCM 19831</strain>
    </source>
</reference>
<protein>
    <submittedName>
        <fullName evidence="1">Uncharacterized protein</fullName>
    </submittedName>
</protein>
<reference evidence="1" key="1">
    <citation type="journal article" date="2014" name="Int. J. Syst. Evol. Microbiol.">
        <title>Complete genome sequence of Corynebacterium casei LMG S-19264T (=DSM 44701T), isolated from a smear-ripened cheese.</title>
        <authorList>
            <consortium name="US DOE Joint Genome Institute (JGI-PGF)"/>
            <person name="Walter F."/>
            <person name="Albersmeier A."/>
            <person name="Kalinowski J."/>
            <person name="Ruckert C."/>
        </authorList>
    </citation>
    <scope>NUCLEOTIDE SEQUENCE</scope>
    <source>
        <strain evidence="1">JCM 19831</strain>
    </source>
</reference>
<dbReference type="RefSeq" id="WP_190254204.1">
    <property type="nucleotide sequence ID" value="NZ_BMPI01000040.1"/>
</dbReference>
<comment type="caution">
    <text evidence="1">The sequence shown here is derived from an EMBL/GenBank/DDBJ whole genome shotgun (WGS) entry which is preliminary data.</text>
</comment>
<dbReference type="Proteomes" id="UP000642070">
    <property type="component" value="Unassembled WGS sequence"/>
</dbReference>
<name>A0A917X349_9ACTN</name>
<gene>
    <name evidence="1" type="ORF">GCM10007977_069070</name>
</gene>
<sequence length="199" mass="21832">MVATCQVDNCGVVAIARCSNPGCQVPGGAAFCLSHGTIGGHCGLCLRVTKERIDDIAARCANARNRIRVMAELLTSEGFSPPNRYFRATATKTNWRGKVIEVDDPAADGYGWPVGIHEWVWSVEVGWPHNNRQERRGRRQLFVNNNGEIIAHGNRSASGRPAVSSQYAFMQGPEIVEFWDGIVERMADIVRSHGLTVPS</sequence>
<organism evidence="1 2">
    <name type="scientific">Dactylosporangium sucinum</name>
    <dbReference type="NCBI Taxonomy" id="1424081"/>
    <lineage>
        <taxon>Bacteria</taxon>
        <taxon>Bacillati</taxon>
        <taxon>Actinomycetota</taxon>
        <taxon>Actinomycetes</taxon>
        <taxon>Micromonosporales</taxon>
        <taxon>Micromonosporaceae</taxon>
        <taxon>Dactylosporangium</taxon>
    </lineage>
</organism>
<keyword evidence="2" id="KW-1185">Reference proteome</keyword>
<accession>A0A917X349</accession>
<dbReference type="AlphaFoldDB" id="A0A917X349"/>
<proteinExistence type="predicted"/>
<evidence type="ECO:0000313" key="2">
    <source>
        <dbReference type="Proteomes" id="UP000642070"/>
    </source>
</evidence>